<dbReference type="GO" id="GO:0016042">
    <property type="term" value="P:lipid catabolic process"/>
    <property type="evidence" value="ECO:0007669"/>
    <property type="project" value="UniProtKB-KW"/>
</dbReference>
<protein>
    <recommendedName>
        <fullName evidence="8">Partial AB-hydrolase lipase domain-containing protein</fullName>
    </recommendedName>
</protein>
<keyword evidence="6" id="KW-0325">Glycoprotein</keyword>
<reference evidence="9" key="1">
    <citation type="submission" date="2021-12" db="EMBL/GenBank/DDBJ databases">
        <authorList>
            <person name="King R."/>
        </authorList>
    </citation>
    <scope>NUCLEOTIDE SEQUENCE</scope>
</reference>
<dbReference type="InterPro" id="IPR006693">
    <property type="entry name" value="AB_hydrolase_lipase"/>
</dbReference>
<evidence type="ECO:0000256" key="4">
    <source>
        <dbReference type="ARBA" id="ARBA00022963"/>
    </source>
</evidence>
<evidence type="ECO:0000256" key="1">
    <source>
        <dbReference type="ARBA" id="ARBA00010701"/>
    </source>
</evidence>
<accession>A0A9P0B243</accession>
<evidence type="ECO:0000256" key="6">
    <source>
        <dbReference type="ARBA" id="ARBA00023180"/>
    </source>
</evidence>
<evidence type="ECO:0000259" key="8">
    <source>
        <dbReference type="Pfam" id="PF04083"/>
    </source>
</evidence>
<keyword evidence="3" id="KW-0378">Hydrolase</keyword>
<evidence type="ECO:0000313" key="10">
    <source>
        <dbReference type="Proteomes" id="UP001154078"/>
    </source>
</evidence>
<feature type="domain" description="Partial AB-hydrolase lipase" evidence="8">
    <location>
        <begin position="31"/>
        <end position="76"/>
    </location>
</feature>
<dbReference type="GO" id="GO:0016787">
    <property type="term" value="F:hydrolase activity"/>
    <property type="evidence" value="ECO:0007669"/>
    <property type="project" value="UniProtKB-KW"/>
</dbReference>
<dbReference type="Gene3D" id="3.40.50.1820">
    <property type="entry name" value="alpha/beta hydrolase"/>
    <property type="match status" value="1"/>
</dbReference>
<dbReference type="EMBL" id="OV121134">
    <property type="protein sequence ID" value="CAH0553696.1"/>
    <property type="molecule type" value="Genomic_DNA"/>
</dbReference>
<dbReference type="InterPro" id="IPR029058">
    <property type="entry name" value="AB_hydrolase_fold"/>
</dbReference>
<dbReference type="Proteomes" id="UP001154078">
    <property type="component" value="Chromosome 3"/>
</dbReference>
<organism evidence="9 10">
    <name type="scientific">Brassicogethes aeneus</name>
    <name type="common">Rape pollen beetle</name>
    <name type="synonym">Meligethes aeneus</name>
    <dbReference type="NCBI Taxonomy" id="1431903"/>
    <lineage>
        <taxon>Eukaryota</taxon>
        <taxon>Metazoa</taxon>
        <taxon>Ecdysozoa</taxon>
        <taxon>Arthropoda</taxon>
        <taxon>Hexapoda</taxon>
        <taxon>Insecta</taxon>
        <taxon>Pterygota</taxon>
        <taxon>Neoptera</taxon>
        <taxon>Endopterygota</taxon>
        <taxon>Coleoptera</taxon>
        <taxon>Polyphaga</taxon>
        <taxon>Cucujiformia</taxon>
        <taxon>Nitidulidae</taxon>
        <taxon>Meligethinae</taxon>
        <taxon>Brassicogethes</taxon>
    </lineage>
</organism>
<evidence type="ECO:0000256" key="5">
    <source>
        <dbReference type="ARBA" id="ARBA00023098"/>
    </source>
</evidence>
<dbReference type="Pfam" id="PF04083">
    <property type="entry name" value="Abhydro_lipase"/>
    <property type="match status" value="1"/>
</dbReference>
<evidence type="ECO:0000256" key="7">
    <source>
        <dbReference type="SAM" id="SignalP"/>
    </source>
</evidence>
<feature type="signal peptide" evidence="7">
    <location>
        <begin position="1"/>
        <end position="20"/>
    </location>
</feature>
<keyword evidence="5" id="KW-0443">Lipid metabolism</keyword>
<keyword evidence="10" id="KW-1185">Reference proteome</keyword>
<gene>
    <name evidence="9" type="ORF">MELIAE_LOCUS5622</name>
</gene>
<evidence type="ECO:0000256" key="3">
    <source>
        <dbReference type="ARBA" id="ARBA00022801"/>
    </source>
</evidence>
<dbReference type="OrthoDB" id="9974421at2759"/>
<dbReference type="SUPFAM" id="SSF53474">
    <property type="entry name" value="alpha/beta-Hydrolases"/>
    <property type="match status" value="1"/>
</dbReference>
<dbReference type="FunFam" id="3.40.50.1820:FF:000057">
    <property type="entry name" value="Lipase"/>
    <property type="match status" value="1"/>
</dbReference>
<comment type="similarity">
    <text evidence="1">Belongs to the AB hydrolase superfamily. Lipase family.</text>
</comment>
<evidence type="ECO:0000256" key="2">
    <source>
        <dbReference type="ARBA" id="ARBA00022729"/>
    </source>
</evidence>
<dbReference type="PANTHER" id="PTHR11005">
    <property type="entry name" value="LYSOSOMAL ACID LIPASE-RELATED"/>
    <property type="match status" value="1"/>
</dbReference>
<proteinExistence type="inferred from homology"/>
<keyword evidence="4" id="KW-0442">Lipid degradation</keyword>
<dbReference type="AlphaFoldDB" id="A0A9P0B243"/>
<keyword evidence="2 7" id="KW-0732">Signal</keyword>
<evidence type="ECO:0000313" key="9">
    <source>
        <dbReference type="EMBL" id="CAH0553696.1"/>
    </source>
</evidence>
<sequence>MLVNVASLYVLLLLLKNSHCNKDPDVHDPIETIINRYGYQMQNITVQTDDGYILQTFRISPNGTNIEKISGQPLVIWHACDRNARSLVANGKESLPFYYVDSGYDVWLPNIRGTKYSSHVSLTQKDAKYWNFSYGKIGRSDVKAVSEMIVQKTGKKLITMGHSLTTSALFVYASELPEEASKNIKGIIGLAPAINVYYSWAFKLPSLLPNTIRDTFGVFGMHYIDTGFASICELKIAQPLCEFLVDFSFGKGDNIDVGASYARFFSKENNEPISSQVLINYLQMMHSKGTFAEYDFGMLRNLKEYGKLTPPEFNIKNINVRTDLVCGTDDKVVSCKDSNNTYKMLQSEKSLTMLPNNDKCKGSVAHYDYYMNTDMKNCIFDPVDEILKNYKSL</sequence>
<name>A0A9P0B243_BRAAE</name>
<feature type="chain" id="PRO_5040358574" description="Partial AB-hydrolase lipase domain-containing protein" evidence="7">
    <location>
        <begin position="21"/>
        <end position="393"/>
    </location>
</feature>